<dbReference type="EMBL" id="CM011695">
    <property type="protein sequence ID" value="TMS03881.1"/>
    <property type="molecule type" value="Genomic_DNA"/>
</dbReference>
<name>A0ACD3Q9M3_LARCR</name>
<gene>
    <name evidence="1" type="ORF">E3U43_000770</name>
</gene>
<sequence length="395" mass="43633">MLGMHPSSTTTTPFSVKDILKPDHHHDFENEFLMTDQVVPMHFQHAHGASRSGDIYECQPEPCVSGMQEKLGTLNSAAEEEMNEQDISGLDSSPDCDKNLKSGPRQRRKPRVLFSQSQVSELERRFRQQRYLSAPEREHLAHILKLTSTQVKIWFQNRRYKCKRQRQDKSLELAGYPPAPRRVAVPVLVRDGKLCGAGSAQSAPYNVTLGHYNPVFGYGNSSVYGCGYHSVSPSAASVSNDLTGNSEGPFSHGHFQASLQGRAIRKLMDGVTSDLTGLLYQTELIIVPFTNPLIRLESLVLVPQLCLGCWRSQQGQGATGRIMFIIPAFMHLQMKHEIPEGAQTLLVNVSSAGESQAEPRRTTNKQPPSNDCVRPGAGLKCVEVISAPVGPDHPL</sequence>
<dbReference type="Proteomes" id="UP000793456">
    <property type="component" value="Chromosome XXII"/>
</dbReference>
<keyword evidence="2" id="KW-1185">Reference proteome</keyword>
<evidence type="ECO:0000313" key="2">
    <source>
        <dbReference type="Proteomes" id="UP000793456"/>
    </source>
</evidence>
<comment type="caution">
    <text evidence="1">The sequence shown here is derived from an EMBL/GenBank/DDBJ whole genome shotgun (WGS) entry which is preliminary data.</text>
</comment>
<evidence type="ECO:0000313" key="1">
    <source>
        <dbReference type="EMBL" id="TMS03881.1"/>
    </source>
</evidence>
<accession>A0ACD3Q9M3</accession>
<reference evidence="1" key="1">
    <citation type="submission" date="2018-11" db="EMBL/GenBank/DDBJ databases">
        <title>The sequence and de novo assembly of Larimichthys crocea genome using PacBio and Hi-C technologies.</title>
        <authorList>
            <person name="Xu P."/>
            <person name="Chen B."/>
            <person name="Zhou Z."/>
            <person name="Ke Q."/>
            <person name="Wu Y."/>
            <person name="Bai H."/>
            <person name="Pu F."/>
        </authorList>
    </citation>
    <scope>NUCLEOTIDE SEQUENCE</scope>
    <source>
        <tissue evidence="1">Muscle</tissue>
    </source>
</reference>
<proteinExistence type="predicted"/>
<organism evidence="1 2">
    <name type="scientific">Larimichthys crocea</name>
    <name type="common">Large yellow croaker</name>
    <name type="synonym">Pseudosciaena crocea</name>
    <dbReference type="NCBI Taxonomy" id="215358"/>
    <lineage>
        <taxon>Eukaryota</taxon>
        <taxon>Metazoa</taxon>
        <taxon>Chordata</taxon>
        <taxon>Craniata</taxon>
        <taxon>Vertebrata</taxon>
        <taxon>Euteleostomi</taxon>
        <taxon>Actinopterygii</taxon>
        <taxon>Neopterygii</taxon>
        <taxon>Teleostei</taxon>
        <taxon>Neoteleostei</taxon>
        <taxon>Acanthomorphata</taxon>
        <taxon>Eupercaria</taxon>
        <taxon>Sciaenidae</taxon>
        <taxon>Larimichthys</taxon>
    </lineage>
</organism>
<protein>
    <submittedName>
        <fullName evidence="1">Uncharacterized protein</fullName>
    </submittedName>
</protein>